<name>A0A8J3A5I2_9ACTN</name>
<evidence type="ECO:0000256" key="3">
    <source>
        <dbReference type="ARBA" id="ARBA00022692"/>
    </source>
</evidence>
<evidence type="ECO:0000256" key="2">
    <source>
        <dbReference type="ARBA" id="ARBA00022475"/>
    </source>
</evidence>
<evidence type="ECO:0000256" key="5">
    <source>
        <dbReference type="ARBA" id="ARBA00023136"/>
    </source>
</evidence>
<dbReference type="AlphaFoldDB" id="A0A8J3A5I2"/>
<evidence type="ECO:0000256" key="4">
    <source>
        <dbReference type="ARBA" id="ARBA00022989"/>
    </source>
</evidence>
<dbReference type="Pfam" id="PF09678">
    <property type="entry name" value="Caa3_CtaG"/>
    <property type="match status" value="1"/>
</dbReference>
<feature type="transmembrane region" description="Helical" evidence="6">
    <location>
        <begin position="163"/>
        <end position="187"/>
    </location>
</feature>
<proteinExistence type="predicted"/>
<evidence type="ECO:0000256" key="1">
    <source>
        <dbReference type="ARBA" id="ARBA00004651"/>
    </source>
</evidence>
<keyword evidence="4 6" id="KW-1133">Transmembrane helix</keyword>
<comment type="caution">
    <text evidence="7">The sequence shown here is derived from an EMBL/GenBank/DDBJ whole genome shotgun (WGS) entry which is preliminary data.</text>
</comment>
<feature type="transmembrane region" description="Helical" evidence="6">
    <location>
        <begin position="105"/>
        <end position="125"/>
    </location>
</feature>
<protein>
    <submittedName>
        <fullName evidence="7">Membrane protein</fullName>
    </submittedName>
</protein>
<sequence>MVPAALLPLAAIAAVHWRGASHRDLPSWRRWAFLAGVAAVALALGPLVEPRADTSFAWHMVQHQLLTLVAAPTLAAGQPVRTLFAGIGRPLPDAWRLPGDPGLRVVAAAVCGVAVMLAWHVPAFYEAALADVRLHAVEHLTLLGSAVVLWSAILAAAETSRTVLAAVLGAAVSAIGGAALGILLLGSSELLYPWYAGQPDALSSQRIGGALMKVTALVVYVGTAVTLIVRWLARQQRTPQPSGLPR</sequence>
<dbReference type="Proteomes" id="UP000650511">
    <property type="component" value="Unassembled WGS sequence"/>
</dbReference>
<dbReference type="RefSeq" id="WP_130648272.1">
    <property type="nucleotide sequence ID" value="NZ_BMHA01000001.1"/>
</dbReference>
<keyword evidence="2" id="KW-1003">Cell membrane</keyword>
<dbReference type="EMBL" id="BMHA01000001">
    <property type="protein sequence ID" value="GGI03016.1"/>
    <property type="molecule type" value="Genomic_DNA"/>
</dbReference>
<keyword evidence="3 6" id="KW-0812">Transmembrane</keyword>
<dbReference type="InterPro" id="IPR019108">
    <property type="entry name" value="Caa3_assmbl_CtaG-rel"/>
</dbReference>
<keyword evidence="5 6" id="KW-0472">Membrane</keyword>
<evidence type="ECO:0000313" key="8">
    <source>
        <dbReference type="Proteomes" id="UP000650511"/>
    </source>
</evidence>
<comment type="subcellular location">
    <subcellularLocation>
        <location evidence="1">Cell membrane</location>
        <topology evidence="1">Multi-pass membrane protein</topology>
    </subcellularLocation>
</comment>
<evidence type="ECO:0000256" key="6">
    <source>
        <dbReference type="SAM" id="Phobius"/>
    </source>
</evidence>
<reference evidence="7" key="1">
    <citation type="journal article" date="2014" name="Int. J. Syst. Evol. Microbiol.">
        <title>Complete genome sequence of Corynebacterium casei LMG S-19264T (=DSM 44701T), isolated from a smear-ripened cheese.</title>
        <authorList>
            <consortium name="US DOE Joint Genome Institute (JGI-PGF)"/>
            <person name="Walter F."/>
            <person name="Albersmeier A."/>
            <person name="Kalinowski J."/>
            <person name="Ruckert C."/>
        </authorList>
    </citation>
    <scope>NUCLEOTIDE SEQUENCE</scope>
    <source>
        <strain evidence="7">CGMCC 1.14988</strain>
    </source>
</reference>
<reference evidence="7" key="2">
    <citation type="submission" date="2020-09" db="EMBL/GenBank/DDBJ databases">
        <authorList>
            <person name="Sun Q."/>
            <person name="Zhou Y."/>
        </authorList>
    </citation>
    <scope>NUCLEOTIDE SEQUENCE</scope>
    <source>
        <strain evidence="7">CGMCC 1.14988</strain>
    </source>
</reference>
<dbReference type="OrthoDB" id="259025at2"/>
<keyword evidence="8" id="KW-1185">Reference proteome</keyword>
<dbReference type="GO" id="GO:0005886">
    <property type="term" value="C:plasma membrane"/>
    <property type="evidence" value="ECO:0007669"/>
    <property type="project" value="UniProtKB-SubCell"/>
</dbReference>
<organism evidence="7 8">
    <name type="scientific">Egicoccus halophilus</name>
    <dbReference type="NCBI Taxonomy" id="1670830"/>
    <lineage>
        <taxon>Bacteria</taxon>
        <taxon>Bacillati</taxon>
        <taxon>Actinomycetota</taxon>
        <taxon>Nitriliruptoria</taxon>
        <taxon>Egicoccales</taxon>
        <taxon>Egicoccaceae</taxon>
        <taxon>Egicoccus</taxon>
    </lineage>
</organism>
<feature type="transmembrane region" description="Helical" evidence="6">
    <location>
        <begin position="207"/>
        <end position="233"/>
    </location>
</feature>
<accession>A0A8J3A5I2</accession>
<feature type="transmembrane region" description="Helical" evidence="6">
    <location>
        <begin position="30"/>
        <end position="48"/>
    </location>
</feature>
<feature type="transmembrane region" description="Helical" evidence="6">
    <location>
        <begin position="137"/>
        <end position="156"/>
    </location>
</feature>
<evidence type="ECO:0000313" key="7">
    <source>
        <dbReference type="EMBL" id="GGI03016.1"/>
    </source>
</evidence>
<gene>
    <name evidence="7" type="ORF">GCM10011354_02330</name>
</gene>